<feature type="domain" description="CBM20" evidence="1">
    <location>
        <begin position="87"/>
        <end position="189"/>
    </location>
</feature>
<reference evidence="2" key="1">
    <citation type="submission" date="2022-02" db="EMBL/GenBank/DDBJ databases">
        <authorList>
            <person name="Henning P.M."/>
            <person name="McCubbin A.G."/>
            <person name="Shore J.S."/>
        </authorList>
    </citation>
    <scope>NUCLEOTIDE SEQUENCE</scope>
    <source>
        <strain evidence="2">F60SS</strain>
        <tissue evidence="2">Leaves</tissue>
    </source>
</reference>
<dbReference type="CDD" id="cd05467">
    <property type="entry name" value="CBM20"/>
    <property type="match status" value="1"/>
</dbReference>
<proteinExistence type="predicted"/>
<organism evidence="2 3">
    <name type="scientific">Turnera subulata</name>
    <dbReference type="NCBI Taxonomy" id="218843"/>
    <lineage>
        <taxon>Eukaryota</taxon>
        <taxon>Viridiplantae</taxon>
        <taxon>Streptophyta</taxon>
        <taxon>Embryophyta</taxon>
        <taxon>Tracheophyta</taxon>
        <taxon>Spermatophyta</taxon>
        <taxon>Magnoliopsida</taxon>
        <taxon>eudicotyledons</taxon>
        <taxon>Gunneridae</taxon>
        <taxon>Pentapetalae</taxon>
        <taxon>rosids</taxon>
        <taxon>fabids</taxon>
        <taxon>Malpighiales</taxon>
        <taxon>Passifloraceae</taxon>
        <taxon>Turnera</taxon>
    </lineage>
</organism>
<dbReference type="InterPro" id="IPR002044">
    <property type="entry name" value="CBM20"/>
</dbReference>
<gene>
    <name evidence="2" type="ORF">Tsubulata_003578</name>
</gene>
<dbReference type="Proteomes" id="UP001141552">
    <property type="component" value="Unassembled WGS sequence"/>
</dbReference>
<dbReference type="Gene3D" id="2.60.40.10">
    <property type="entry name" value="Immunoglobulins"/>
    <property type="match status" value="1"/>
</dbReference>
<dbReference type="OrthoDB" id="550577at2759"/>
<sequence>MEALNRLPPKIFAKNAYISLFPPPRSTVLRPSGIGFSVSPNFKKLQYHHLVLFGATDGSFITKTQLASGAVQVLSGLDTEVYELHSSRQSKTVHLKFQVQKECRFGEQFLLVGDAPMMGLWDPSSAIPLNWSEGNMWSVELDVPVDLTMNFKFILKQNDGEIVWQPGPDRFFTSWESRNTLVIAEDWENAEAQKILEEESVDHAIEMEINPGAAMTDVDNVANQMEQVMLKDGNNARMKDDGLSASNELITAERTTHLEGGQIGKIPTAAEDKETMFSYEDGRTLVPGLTALQEMPAEDALAKELGSIIADAAARMDAGEDHKVPE</sequence>
<dbReference type="Pfam" id="PF00686">
    <property type="entry name" value="CBM_20"/>
    <property type="match status" value="1"/>
</dbReference>
<dbReference type="PROSITE" id="PS51166">
    <property type="entry name" value="CBM20"/>
    <property type="match status" value="1"/>
</dbReference>
<evidence type="ECO:0000313" key="2">
    <source>
        <dbReference type="EMBL" id="KAJ4834681.1"/>
    </source>
</evidence>
<dbReference type="GO" id="GO:2001070">
    <property type="term" value="F:starch binding"/>
    <property type="evidence" value="ECO:0007669"/>
    <property type="project" value="InterPro"/>
</dbReference>
<dbReference type="InterPro" id="IPR013783">
    <property type="entry name" value="Ig-like_fold"/>
</dbReference>
<dbReference type="FunFam" id="2.60.40.10:FF:000552">
    <property type="entry name" value="Related to glucoamylase"/>
    <property type="match status" value="1"/>
</dbReference>
<dbReference type="EMBL" id="JAKUCV010004638">
    <property type="protein sequence ID" value="KAJ4834681.1"/>
    <property type="molecule type" value="Genomic_DNA"/>
</dbReference>
<keyword evidence="3" id="KW-1185">Reference proteome</keyword>
<protein>
    <recommendedName>
        <fullName evidence="1">CBM20 domain-containing protein</fullName>
    </recommendedName>
</protein>
<feature type="non-terminal residue" evidence="2">
    <location>
        <position position="326"/>
    </location>
</feature>
<dbReference type="PANTHER" id="PTHR15048">
    <property type="entry name" value="STARCH-BINDING DOMAIN-CONTAINING PROTEIN 1"/>
    <property type="match status" value="1"/>
</dbReference>
<reference evidence="2" key="2">
    <citation type="journal article" date="2023" name="Plants (Basel)">
        <title>Annotation of the Turnera subulata (Passifloraceae) Draft Genome Reveals the S-Locus Evolved after the Divergence of Turneroideae from Passifloroideae in a Stepwise Manner.</title>
        <authorList>
            <person name="Henning P.M."/>
            <person name="Roalson E.H."/>
            <person name="Mir W."/>
            <person name="McCubbin A.G."/>
            <person name="Shore J.S."/>
        </authorList>
    </citation>
    <scope>NUCLEOTIDE SEQUENCE</scope>
    <source>
        <strain evidence="2">F60SS</strain>
    </source>
</reference>
<dbReference type="PANTHER" id="PTHR15048:SF0">
    <property type="entry name" value="STARCH-BINDING DOMAIN-CONTAINING PROTEIN 1"/>
    <property type="match status" value="1"/>
</dbReference>
<accession>A0A9Q0FQP5</accession>
<evidence type="ECO:0000259" key="1">
    <source>
        <dbReference type="PROSITE" id="PS51166"/>
    </source>
</evidence>
<name>A0A9Q0FQP5_9ROSI</name>
<evidence type="ECO:0000313" key="3">
    <source>
        <dbReference type="Proteomes" id="UP001141552"/>
    </source>
</evidence>
<comment type="caution">
    <text evidence="2">The sequence shown here is derived from an EMBL/GenBank/DDBJ whole genome shotgun (WGS) entry which is preliminary data.</text>
</comment>
<dbReference type="SMART" id="SM01065">
    <property type="entry name" value="CBM_2"/>
    <property type="match status" value="1"/>
</dbReference>
<dbReference type="AlphaFoldDB" id="A0A9Q0FQP5"/>
<dbReference type="GO" id="GO:0016020">
    <property type="term" value="C:membrane"/>
    <property type="evidence" value="ECO:0007669"/>
    <property type="project" value="TreeGrafter"/>
</dbReference>
<dbReference type="SUPFAM" id="SSF49452">
    <property type="entry name" value="Starch-binding domain-like"/>
    <property type="match status" value="1"/>
</dbReference>
<dbReference type="InterPro" id="IPR013784">
    <property type="entry name" value="Carb-bd-like_fold"/>
</dbReference>